<feature type="region of interest" description="Disordered" evidence="11">
    <location>
        <begin position="169"/>
        <end position="210"/>
    </location>
</feature>
<dbReference type="SMART" id="SM00673">
    <property type="entry name" value="CARP"/>
    <property type="match status" value="2"/>
</dbReference>
<evidence type="ECO:0000256" key="5">
    <source>
        <dbReference type="ARBA" id="ARBA00022741"/>
    </source>
</evidence>
<keyword evidence="8 9" id="KW-0968">Cytoplasmic vesicle</keyword>
<dbReference type="GO" id="GO:0006892">
    <property type="term" value="P:post-Golgi vesicle-mediated transport"/>
    <property type="evidence" value="ECO:0007669"/>
    <property type="project" value="TreeGrafter"/>
</dbReference>
<dbReference type="PANTHER" id="PTHR15440">
    <property type="entry name" value="XRP2 PROTEIN"/>
    <property type="match status" value="1"/>
</dbReference>
<evidence type="ECO:0000259" key="12">
    <source>
        <dbReference type="PROSITE" id="PS51329"/>
    </source>
</evidence>
<comment type="similarity">
    <text evidence="3 9">Belongs to the clathrin light chain family.</text>
</comment>
<comment type="caution">
    <text evidence="13">The sequence shown here is derived from an EMBL/GenBank/DDBJ whole genome shotgun (WGS) entry which is preliminary data.</text>
</comment>
<dbReference type="GO" id="GO:0005929">
    <property type="term" value="C:cilium"/>
    <property type="evidence" value="ECO:0007669"/>
    <property type="project" value="TreeGrafter"/>
</dbReference>
<reference evidence="13 14" key="1">
    <citation type="journal article" date="2024" name="Nat. Commun.">
        <title>Phylogenomics reveals the evolutionary origins of lichenization in chlorophyte algae.</title>
        <authorList>
            <person name="Puginier C."/>
            <person name="Libourel C."/>
            <person name="Otte J."/>
            <person name="Skaloud P."/>
            <person name="Haon M."/>
            <person name="Grisel S."/>
            <person name="Petersen M."/>
            <person name="Berrin J.G."/>
            <person name="Delaux P.M."/>
            <person name="Dal Grande F."/>
            <person name="Keller J."/>
        </authorList>
    </citation>
    <scope>NUCLEOTIDE SEQUENCE [LARGE SCALE GENOMIC DNA]</scope>
    <source>
        <strain evidence="13 14">SAG 2043</strain>
    </source>
</reference>
<dbReference type="Gene3D" id="2.160.20.70">
    <property type="match status" value="1"/>
</dbReference>
<feature type="domain" description="C-CAP/cofactor C-like" evidence="12">
    <location>
        <begin position="1"/>
        <end position="143"/>
    </location>
</feature>
<keyword evidence="7 9" id="KW-0168">Coated pit</keyword>
<dbReference type="Proteomes" id="UP001489004">
    <property type="component" value="Unassembled WGS sequence"/>
</dbReference>
<comment type="similarity">
    <text evidence="4">Belongs to the TBCC family.</text>
</comment>
<protein>
    <recommendedName>
        <fullName evidence="9">Clathrin light chain</fullName>
    </recommendedName>
</protein>
<feature type="coiled-coil region" evidence="10">
    <location>
        <begin position="227"/>
        <end position="254"/>
    </location>
</feature>
<evidence type="ECO:0000256" key="3">
    <source>
        <dbReference type="ARBA" id="ARBA00005263"/>
    </source>
</evidence>
<evidence type="ECO:0000256" key="6">
    <source>
        <dbReference type="ARBA" id="ARBA00023136"/>
    </source>
</evidence>
<keyword evidence="10" id="KW-0175">Coiled coil</keyword>
<accession>A0AAW1PH72</accession>
<sequence length="337" mass="36835">MAELEFANLKGETLTKPPGSINGESFTLKNLEDCSVYILDYTSEVEVTNCNNCQIFIGPVDGPAIFDACSKCQVAVACQQFQAKNCTDIEFGLYCATQPSITSSSDIRFGCWMGAYPSLTQHFGAANLDPKTNMWDKAYDVSGEEGHPGFEIIENVHYWEVPIQGSAAPDNPVPAADGTLYSSGTSQANGKSSFDELPSENGHAPMPPAVPAPTQALGPLMPDEDHLATVVDMKEKMRQRLAAQEEKEAAAKVELIQKAATFLESFYQRRGVQKEQRTKDNRSAEKVMAVKGPEGDSEWERTINLINFGFSRPSGSDLSRYKNILFTAKAKNVPIKA</sequence>
<evidence type="ECO:0000256" key="1">
    <source>
        <dbReference type="ARBA" id="ARBA00003913"/>
    </source>
</evidence>
<dbReference type="PROSITE" id="PS51329">
    <property type="entry name" value="C_CAP_COFACTOR_C"/>
    <property type="match status" value="1"/>
</dbReference>
<feature type="compositionally biased region" description="Polar residues" evidence="11">
    <location>
        <begin position="180"/>
        <end position="192"/>
    </location>
</feature>
<dbReference type="InterPro" id="IPR012945">
    <property type="entry name" value="Tubulin-bd_cofactor_C_dom"/>
</dbReference>
<dbReference type="InterPro" id="IPR000996">
    <property type="entry name" value="Clathrin_L-chain"/>
</dbReference>
<dbReference type="InterPro" id="IPR039093">
    <property type="entry name" value="XRP2"/>
</dbReference>
<evidence type="ECO:0000256" key="2">
    <source>
        <dbReference type="ARBA" id="ARBA00004180"/>
    </source>
</evidence>
<evidence type="ECO:0000256" key="7">
    <source>
        <dbReference type="ARBA" id="ARBA00023176"/>
    </source>
</evidence>
<keyword evidence="14" id="KW-1185">Reference proteome</keyword>
<dbReference type="InterPro" id="IPR016098">
    <property type="entry name" value="CAP/MinC_C"/>
</dbReference>
<dbReference type="AlphaFoldDB" id="A0AAW1PH72"/>
<dbReference type="InterPro" id="IPR006599">
    <property type="entry name" value="CARP_motif"/>
</dbReference>
<evidence type="ECO:0000256" key="4">
    <source>
        <dbReference type="ARBA" id="ARBA00008848"/>
    </source>
</evidence>
<comment type="subcellular location">
    <subcellularLocation>
        <location evidence="2 9">Cytoplasmic vesicle membrane</location>
        <topology evidence="2 9">Peripheral membrane protein</topology>
        <orientation evidence="2 9">Cytoplasmic side</orientation>
    </subcellularLocation>
    <subcellularLocation>
        <location evidence="9">Membrane</location>
        <location evidence="9">Coated pit</location>
        <topology evidence="9">Peripheral membrane protein</topology>
        <orientation evidence="9">Cytoplasmic side</orientation>
    </subcellularLocation>
    <text evidence="9">Cytoplasmic face of coated pits and vesicles.</text>
</comment>
<dbReference type="GO" id="GO:0005096">
    <property type="term" value="F:GTPase activator activity"/>
    <property type="evidence" value="ECO:0007669"/>
    <property type="project" value="InterPro"/>
</dbReference>
<dbReference type="GO" id="GO:0030132">
    <property type="term" value="C:clathrin coat of coated pit"/>
    <property type="evidence" value="ECO:0007669"/>
    <property type="project" value="InterPro"/>
</dbReference>
<evidence type="ECO:0000256" key="8">
    <source>
        <dbReference type="ARBA" id="ARBA00023329"/>
    </source>
</evidence>
<keyword evidence="6 9" id="KW-0472">Membrane</keyword>
<comment type="function">
    <text evidence="1 9">Clathrin is the major protein of the polyhedral coat of coated pits and vesicles.</text>
</comment>
<evidence type="ECO:0000256" key="11">
    <source>
        <dbReference type="SAM" id="MobiDB-lite"/>
    </source>
</evidence>
<dbReference type="GO" id="GO:0006886">
    <property type="term" value="P:intracellular protein transport"/>
    <property type="evidence" value="ECO:0007669"/>
    <property type="project" value="InterPro"/>
</dbReference>
<name>A0AAW1PH72_9CHLO</name>
<keyword evidence="5" id="KW-0547">Nucleotide-binding</keyword>
<evidence type="ECO:0000313" key="13">
    <source>
        <dbReference type="EMBL" id="KAK9807838.1"/>
    </source>
</evidence>
<dbReference type="InterPro" id="IPR017901">
    <property type="entry name" value="C-CAP_CF_C-like"/>
</dbReference>
<organism evidence="13 14">
    <name type="scientific">[Myrmecia] bisecta</name>
    <dbReference type="NCBI Taxonomy" id="41462"/>
    <lineage>
        <taxon>Eukaryota</taxon>
        <taxon>Viridiplantae</taxon>
        <taxon>Chlorophyta</taxon>
        <taxon>core chlorophytes</taxon>
        <taxon>Trebouxiophyceae</taxon>
        <taxon>Trebouxiales</taxon>
        <taxon>Trebouxiaceae</taxon>
        <taxon>Myrmecia</taxon>
    </lineage>
</organism>
<gene>
    <name evidence="13" type="ORF">WJX72_010736</name>
</gene>
<dbReference type="GO" id="GO:0005198">
    <property type="term" value="F:structural molecule activity"/>
    <property type="evidence" value="ECO:0007669"/>
    <property type="project" value="InterPro"/>
</dbReference>
<evidence type="ECO:0000256" key="10">
    <source>
        <dbReference type="SAM" id="Coils"/>
    </source>
</evidence>
<dbReference type="PANTHER" id="PTHR15440:SF0">
    <property type="entry name" value="PROTEIN XRP2"/>
    <property type="match status" value="1"/>
</dbReference>
<dbReference type="GO" id="GO:1990075">
    <property type="term" value="C:periciliary membrane compartment"/>
    <property type="evidence" value="ECO:0007669"/>
    <property type="project" value="TreeGrafter"/>
</dbReference>
<dbReference type="GO" id="GO:0000166">
    <property type="term" value="F:nucleotide binding"/>
    <property type="evidence" value="ECO:0007669"/>
    <property type="project" value="UniProtKB-KW"/>
</dbReference>
<dbReference type="GO" id="GO:0030130">
    <property type="term" value="C:clathrin coat of trans-Golgi network vesicle"/>
    <property type="evidence" value="ECO:0007669"/>
    <property type="project" value="InterPro"/>
</dbReference>
<evidence type="ECO:0000313" key="14">
    <source>
        <dbReference type="Proteomes" id="UP001489004"/>
    </source>
</evidence>
<dbReference type="EMBL" id="JALJOR010000012">
    <property type="protein sequence ID" value="KAK9807838.1"/>
    <property type="molecule type" value="Genomic_DNA"/>
</dbReference>
<dbReference type="Pfam" id="PF07986">
    <property type="entry name" value="TBCC"/>
    <property type="match status" value="1"/>
</dbReference>
<evidence type="ECO:0000256" key="9">
    <source>
        <dbReference type="RuleBase" id="RU363137"/>
    </source>
</evidence>
<proteinExistence type="inferred from homology"/>
<dbReference type="Pfam" id="PF01086">
    <property type="entry name" value="Clathrin_lg_ch"/>
    <property type="match status" value="1"/>
</dbReference>